<dbReference type="Proteomes" id="UP000176005">
    <property type="component" value="Unassembled WGS sequence"/>
</dbReference>
<dbReference type="AlphaFoldDB" id="A0A1E7KZB0"/>
<sequence length="146" mass="15741">MYRSTTATLPDGTKAVVHSDSLIWEKAILRGNGGLANLGATVIEQLRGAGACVAVQHEDLGVIVTPHRGGATEITARVLCTDPTCLTAAETHEQELFWVQHPDTPAARAWATRRAVAGEWQLQAERESIAHYYPGPAVPLHVREGQ</sequence>
<comment type="caution">
    <text evidence="1">The sequence shown here is derived from an EMBL/GenBank/DDBJ whole genome shotgun (WGS) entry which is preliminary data.</text>
</comment>
<reference evidence="1 2" key="1">
    <citation type="journal article" date="2016" name="Front. Microbiol.">
        <title>Comparative Genomics Analysis of Streptomyces Species Reveals Their Adaptation to the Marine Environment and Their Diversity at the Genomic Level.</title>
        <authorList>
            <person name="Tian X."/>
            <person name="Zhang Z."/>
            <person name="Yang T."/>
            <person name="Chen M."/>
            <person name="Li J."/>
            <person name="Chen F."/>
            <person name="Yang J."/>
            <person name="Li W."/>
            <person name="Zhang B."/>
            <person name="Zhang Z."/>
            <person name="Wu J."/>
            <person name="Zhang C."/>
            <person name="Long L."/>
            <person name="Xiao J."/>
        </authorList>
    </citation>
    <scope>NUCLEOTIDE SEQUENCE [LARGE SCALE GENOMIC DNA]</scope>
    <source>
        <strain evidence="1 2">SCSIO 10429</strain>
    </source>
</reference>
<dbReference type="EMBL" id="LJGW01000377">
    <property type="protein sequence ID" value="OEV09245.1"/>
    <property type="molecule type" value="Genomic_DNA"/>
</dbReference>
<accession>A0A1E7KZB0</accession>
<name>A0A1E7KZB0_9ACTN</name>
<evidence type="ECO:0000313" key="1">
    <source>
        <dbReference type="EMBL" id="OEV09245.1"/>
    </source>
</evidence>
<organism evidence="1 2">
    <name type="scientific">Streptomyces nanshensis</name>
    <dbReference type="NCBI Taxonomy" id="518642"/>
    <lineage>
        <taxon>Bacteria</taxon>
        <taxon>Bacillati</taxon>
        <taxon>Actinomycetota</taxon>
        <taxon>Actinomycetes</taxon>
        <taxon>Kitasatosporales</taxon>
        <taxon>Streptomycetaceae</taxon>
        <taxon>Streptomyces</taxon>
    </lineage>
</organism>
<protein>
    <submittedName>
        <fullName evidence="1">Uncharacterized protein</fullName>
    </submittedName>
</protein>
<keyword evidence="2" id="KW-1185">Reference proteome</keyword>
<evidence type="ECO:0000313" key="2">
    <source>
        <dbReference type="Proteomes" id="UP000176005"/>
    </source>
</evidence>
<gene>
    <name evidence="1" type="ORF">AN218_22530</name>
</gene>
<proteinExistence type="predicted"/>